<reference evidence="2" key="1">
    <citation type="submission" date="2024-02" db="UniProtKB">
        <authorList>
            <consortium name="WormBaseParasite"/>
        </authorList>
    </citation>
    <scope>IDENTIFICATION</scope>
</reference>
<keyword evidence="1" id="KW-1185">Reference proteome</keyword>
<protein>
    <submittedName>
        <fullName evidence="2">Uncharacterized protein</fullName>
    </submittedName>
</protein>
<name>A0AAF3FBC6_9BILA</name>
<organism evidence="1 2">
    <name type="scientific">Mesorhabditis belari</name>
    <dbReference type="NCBI Taxonomy" id="2138241"/>
    <lineage>
        <taxon>Eukaryota</taxon>
        <taxon>Metazoa</taxon>
        <taxon>Ecdysozoa</taxon>
        <taxon>Nematoda</taxon>
        <taxon>Chromadorea</taxon>
        <taxon>Rhabditida</taxon>
        <taxon>Rhabditina</taxon>
        <taxon>Rhabditomorpha</taxon>
        <taxon>Rhabditoidea</taxon>
        <taxon>Rhabditidae</taxon>
        <taxon>Mesorhabditinae</taxon>
        <taxon>Mesorhabditis</taxon>
    </lineage>
</organism>
<dbReference type="WBParaSite" id="MBELARI_LOCUS4103">
    <property type="protein sequence ID" value="MBELARI_LOCUS4103"/>
    <property type="gene ID" value="MBELARI_LOCUS4103"/>
</dbReference>
<evidence type="ECO:0000313" key="2">
    <source>
        <dbReference type="WBParaSite" id="MBELARI_LOCUS4103"/>
    </source>
</evidence>
<proteinExistence type="predicted"/>
<sequence>MIVNASVYYSDKTLWKSWKTMVTGMVYSKDTYKGMTPNFCQDQLPNLVQTVESIDLISTAFDVISMSKYDDPPFAFFNHTQLFTFQHYYLPYNFRVSKSTTHRMWQEMKEIELPKTPNHDRKELVNALWKMLCK</sequence>
<dbReference type="AlphaFoldDB" id="A0AAF3FBC6"/>
<dbReference type="Proteomes" id="UP000887575">
    <property type="component" value="Unassembled WGS sequence"/>
</dbReference>
<evidence type="ECO:0000313" key="1">
    <source>
        <dbReference type="Proteomes" id="UP000887575"/>
    </source>
</evidence>
<accession>A0AAF3FBC6</accession>